<evidence type="ECO:0000259" key="1">
    <source>
        <dbReference type="Pfam" id="PF01927"/>
    </source>
</evidence>
<dbReference type="EMBL" id="CP003098">
    <property type="protein sequence ID" value="AET32766.1"/>
    <property type="molecule type" value="Genomic_DNA"/>
</dbReference>
<keyword evidence="3" id="KW-1185">Reference proteome</keyword>
<proteinExistence type="predicted"/>
<dbReference type="KEGG" id="pyr:P186_1338"/>
<dbReference type="RefSeq" id="WP_014288594.1">
    <property type="nucleotide sequence ID" value="NC_016645.1"/>
</dbReference>
<sequence>MGVYVECKGLDSGVPDCIYVDAMLGWLARLLRILFGVRVVYSPSIGDSELAETECLVVTRDEELFKRRRGPAILLKTDSHVEWVAVFIALGMRPFERSRCPVCGGDLAEVDCREAETAVGHEIRSERCWRCAVCGRYYWVGSHWRRLRRLVEEAGAVSVECRRNG</sequence>
<feature type="domain" description="Mut7-C RNAse" evidence="1">
    <location>
        <begin position="19"/>
        <end position="150"/>
    </location>
</feature>
<evidence type="ECO:0000313" key="3">
    <source>
        <dbReference type="Proteomes" id="UP000005867"/>
    </source>
</evidence>
<dbReference type="Pfam" id="PF01927">
    <property type="entry name" value="Mut7-C"/>
    <property type="match status" value="1"/>
</dbReference>
<evidence type="ECO:0000313" key="2">
    <source>
        <dbReference type="EMBL" id="AET32766.1"/>
    </source>
</evidence>
<reference evidence="2 3" key="1">
    <citation type="journal article" date="2012" name="J. Bacteriol.">
        <title>Complete genome sequence of strain 1860, a crenarchaeon of the genus pyrobaculum able to grow with various electron acceptors.</title>
        <authorList>
            <person name="Mardanov A.V."/>
            <person name="Gumerov V.M."/>
            <person name="Slobodkina G.B."/>
            <person name="Beletsky A.V."/>
            <person name="Bonch-Osmolovskaya E.A."/>
            <person name="Ravin N.V."/>
            <person name="Skryabin K.G."/>
        </authorList>
    </citation>
    <scope>NUCLEOTIDE SEQUENCE [LARGE SCALE GENOMIC DNA]</scope>
    <source>
        <strain evidence="2 3">1860</strain>
    </source>
</reference>
<dbReference type="HOGENOM" id="CLU_112469_0_0_2"/>
<dbReference type="STRING" id="1104324.P186_1338"/>
<dbReference type="PANTHER" id="PTHR39081:SF1">
    <property type="entry name" value="MUT7-C RNASE DOMAIN-CONTAINING PROTEIN"/>
    <property type="match status" value="1"/>
</dbReference>
<dbReference type="Proteomes" id="UP000005867">
    <property type="component" value="Chromosome"/>
</dbReference>
<dbReference type="OrthoDB" id="1266at2157"/>
<dbReference type="GeneID" id="11595596"/>
<organism evidence="2 3">
    <name type="scientific">Pyrobaculum ferrireducens</name>
    <dbReference type="NCBI Taxonomy" id="1104324"/>
    <lineage>
        <taxon>Archaea</taxon>
        <taxon>Thermoproteota</taxon>
        <taxon>Thermoprotei</taxon>
        <taxon>Thermoproteales</taxon>
        <taxon>Thermoproteaceae</taxon>
        <taxon>Pyrobaculum</taxon>
    </lineage>
</organism>
<dbReference type="BioCyc" id="PSP1104324:GJSN-1313-MONOMER"/>
<dbReference type="PANTHER" id="PTHR39081">
    <property type="entry name" value="MUT7-C DOMAIN-CONTAINING PROTEIN"/>
    <property type="match status" value="1"/>
</dbReference>
<accession>G7VDZ3</accession>
<dbReference type="InterPro" id="IPR002782">
    <property type="entry name" value="Mut7-C_RNAse_dom"/>
</dbReference>
<name>G7VDZ3_9CREN</name>
<dbReference type="AlphaFoldDB" id="G7VDZ3"/>
<gene>
    <name evidence="2" type="ORF">P186_1338</name>
</gene>
<protein>
    <recommendedName>
        <fullName evidence="1">Mut7-C RNAse domain-containing protein</fullName>
    </recommendedName>
</protein>
<dbReference type="eggNOG" id="arCOG04290">
    <property type="taxonomic scope" value="Archaea"/>
</dbReference>